<accession>A0A9D4ILV3</accession>
<organism evidence="1 2">
    <name type="scientific">Dreissena polymorpha</name>
    <name type="common">Zebra mussel</name>
    <name type="synonym">Mytilus polymorpha</name>
    <dbReference type="NCBI Taxonomy" id="45954"/>
    <lineage>
        <taxon>Eukaryota</taxon>
        <taxon>Metazoa</taxon>
        <taxon>Spiralia</taxon>
        <taxon>Lophotrochozoa</taxon>
        <taxon>Mollusca</taxon>
        <taxon>Bivalvia</taxon>
        <taxon>Autobranchia</taxon>
        <taxon>Heteroconchia</taxon>
        <taxon>Euheterodonta</taxon>
        <taxon>Imparidentia</taxon>
        <taxon>Neoheterodontei</taxon>
        <taxon>Myida</taxon>
        <taxon>Dreissenoidea</taxon>
        <taxon>Dreissenidae</taxon>
        <taxon>Dreissena</taxon>
    </lineage>
</organism>
<evidence type="ECO:0000313" key="1">
    <source>
        <dbReference type="EMBL" id="KAH3780486.1"/>
    </source>
</evidence>
<name>A0A9D4ILV3_DREPO</name>
<proteinExistence type="predicted"/>
<evidence type="ECO:0000313" key="2">
    <source>
        <dbReference type="Proteomes" id="UP000828390"/>
    </source>
</evidence>
<reference evidence="1" key="2">
    <citation type="submission" date="2020-11" db="EMBL/GenBank/DDBJ databases">
        <authorList>
            <person name="McCartney M.A."/>
            <person name="Auch B."/>
            <person name="Kono T."/>
            <person name="Mallez S."/>
            <person name="Becker A."/>
            <person name="Gohl D.M."/>
            <person name="Silverstein K.A.T."/>
            <person name="Koren S."/>
            <person name="Bechman K.B."/>
            <person name="Herman A."/>
            <person name="Abrahante J.E."/>
            <person name="Garbe J."/>
        </authorList>
    </citation>
    <scope>NUCLEOTIDE SEQUENCE</scope>
    <source>
        <strain evidence="1">Duluth1</strain>
        <tissue evidence="1">Whole animal</tissue>
    </source>
</reference>
<dbReference type="Proteomes" id="UP000828390">
    <property type="component" value="Unassembled WGS sequence"/>
</dbReference>
<comment type="caution">
    <text evidence="1">The sequence shown here is derived from an EMBL/GenBank/DDBJ whole genome shotgun (WGS) entry which is preliminary data.</text>
</comment>
<sequence length="211" mass="23505">MRLHAKFVNVGSIGFVELVSSERPVQEQGPAVKHSCIHPQGREAEAVATCVRTDVAENGGRGTAVLRAIRDRVPNLSVENIVLDFEKVCVAESAELGLATAYRNNQAIHQYVRQLMALPFLPAGHITETFHQLQARANSVQLTQLVDYVNRQWINNAIFRHHRLNSQAHHGAVPFYVLVPALRKEAEMVDIIVQSSDLERRTDPDSNLTTS</sequence>
<keyword evidence="2" id="KW-1185">Reference proteome</keyword>
<reference evidence="1" key="1">
    <citation type="journal article" date="2019" name="bioRxiv">
        <title>The Genome of the Zebra Mussel, Dreissena polymorpha: A Resource for Invasive Species Research.</title>
        <authorList>
            <person name="McCartney M.A."/>
            <person name="Auch B."/>
            <person name="Kono T."/>
            <person name="Mallez S."/>
            <person name="Zhang Y."/>
            <person name="Obille A."/>
            <person name="Becker A."/>
            <person name="Abrahante J.E."/>
            <person name="Garbe J."/>
            <person name="Badalamenti J.P."/>
            <person name="Herman A."/>
            <person name="Mangelson H."/>
            <person name="Liachko I."/>
            <person name="Sullivan S."/>
            <person name="Sone E.D."/>
            <person name="Koren S."/>
            <person name="Silverstein K.A.T."/>
            <person name="Beckman K.B."/>
            <person name="Gohl D.M."/>
        </authorList>
    </citation>
    <scope>NUCLEOTIDE SEQUENCE</scope>
    <source>
        <strain evidence="1">Duluth1</strain>
        <tissue evidence="1">Whole animal</tissue>
    </source>
</reference>
<protein>
    <submittedName>
        <fullName evidence="1">Uncharacterized protein</fullName>
    </submittedName>
</protein>
<gene>
    <name evidence="1" type="ORF">DPMN_158302</name>
</gene>
<dbReference type="AlphaFoldDB" id="A0A9D4ILV3"/>
<dbReference type="EMBL" id="JAIWYP010000008">
    <property type="protein sequence ID" value="KAH3780486.1"/>
    <property type="molecule type" value="Genomic_DNA"/>
</dbReference>